<evidence type="ECO:0000259" key="6">
    <source>
        <dbReference type="Pfam" id="PF08100"/>
    </source>
</evidence>
<comment type="caution">
    <text evidence="7">The sequence shown here is derived from an EMBL/GenBank/DDBJ whole genome shotgun (WGS) entry which is preliminary data.</text>
</comment>
<feature type="domain" description="O-methyltransferase C-terminal" evidence="5">
    <location>
        <begin position="233"/>
        <end position="377"/>
    </location>
</feature>
<dbReference type="AlphaFoldDB" id="A0A5M9MDL6"/>
<dbReference type="RefSeq" id="XP_033423197.1">
    <property type="nucleotide sequence ID" value="XM_033575179.1"/>
</dbReference>
<dbReference type="InterPro" id="IPR016461">
    <property type="entry name" value="COMT-like"/>
</dbReference>
<dbReference type="EMBL" id="QUQM01000005">
    <property type="protein sequence ID" value="KAA8643836.1"/>
    <property type="molecule type" value="Genomic_DNA"/>
</dbReference>
<dbReference type="PIRSF" id="PIRSF005739">
    <property type="entry name" value="O-mtase"/>
    <property type="match status" value="1"/>
</dbReference>
<keyword evidence="2" id="KW-0808">Transferase</keyword>
<dbReference type="Proteomes" id="UP000324241">
    <property type="component" value="Unassembled WGS sequence"/>
</dbReference>
<dbReference type="Pfam" id="PF00891">
    <property type="entry name" value="Methyltransf_2"/>
    <property type="match status" value="1"/>
</dbReference>
<dbReference type="InterPro" id="IPR029063">
    <property type="entry name" value="SAM-dependent_MTases_sf"/>
</dbReference>
<organism evidence="7 8">
    <name type="scientific">Aspergillus tanneri</name>
    <dbReference type="NCBI Taxonomy" id="1220188"/>
    <lineage>
        <taxon>Eukaryota</taxon>
        <taxon>Fungi</taxon>
        <taxon>Dikarya</taxon>
        <taxon>Ascomycota</taxon>
        <taxon>Pezizomycotina</taxon>
        <taxon>Eurotiomycetes</taxon>
        <taxon>Eurotiomycetidae</taxon>
        <taxon>Eurotiales</taxon>
        <taxon>Aspergillaceae</taxon>
        <taxon>Aspergillus</taxon>
        <taxon>Aspergillus subgen. Circumdati</taxon>
    </lineage>
</organism>
<dbReference type="OrthoDB" id="1535081at2759"/>
<evidence type="ECO:0000256" key="4">
    <source>
        <dbReference type="PIRSR" id="PIRSR005739-1"/>
    </source>
</evidence>
<evidence type="ECO:0000256" key="3">
    <source>
        <dbReference type="ARBA" id="ARBA00022691"/>
    </source>
</evidence>
<keyword evidence="3" id="KW-0949">S-adenosyl-L-methionine</keyword>
<evidence type="ECO:0000256" key="2">
    <source>
        <dbReference type="ARBA" id="ARBA00022679"/>
    </source>
</evidence>
<evidence type="ECO:0000313" key="7">
    <source>
        <dbReference type="EMBL" id="KAA8643836.1"/>
    </source>
</evidence>
<dbReference type="GeneID" id="54333312"/>
<sequence>MPKPECLHTDYISILVEQVTQEATAFLNGGGEGDRIKALKSVQNLMNALLKPQDSVYHLAYSPTHTICVRVGIDLGIFETLTENDRPVTLAELAAVKGADLILTERVLRILAGIGYVQEHDTRIYIATTMTRQMTDSSSIAMVKVIFDLGMPILAKVPEFLRHNGFRNPSPTSGPLQYVEKSASFWDFLSQKSEYFDVFNTFMEGDRGSRPSWLAWFPVQERLIDGFEQGNECILLVDVAGGRGHDISAFLNTFPEAPGRLVLEDKPQVIDELRGLDGRIERVAFDLFKPQPIRGARIYYMKFVLHDWPDDECRVILGYIREAMKCKYSKLVIEEFILPNKDCAMISAMWDWEMLIFCSSMERTVDHWKMLLASAGFGLLKFWYPPGDGQGIIEAELE</sequence>
<reference evidence="7 8" key="1">
    <citation type="submission" date="2019-08" db="EMBL/GenBank/DDBJ databases">
        <title>The genome sequence of a newly discovered highly antifungal drug resistant Aspergillus species, Aspergillus tanneri NIH 1004.</title>
        <authorList>
            <person name="Mounaud S."/>
            <person name="Singh I."/>
            <person name="Joardar V."/>
            <person name="Pakala S."/>
            <person name="Pakala S."/>
            <person name="Venepally P."/>
            <person name="Chung J.K."/>
            <person name="Losada L."/>
            <person name="Nierman W.C."/>
        </authorList>
    </citation>
    <scope>NUCLEOTIDE SEQUENCE [LARGE SCALE GENOMIC DNA]</scope>
    <source>
        <strain evidence="7 8">NIH1004</strain>
    </source>
</reference>
<dbReference type="SUPFAM" id="SSF46785">
    <property type="entry name" value="Winged helix' DNA-binding domain"/>
    <property type="match status" value="1"/>
</dbReference>
<evidence type="ECO:0000256" key="1">
    <source>
        <dbReference type="ARBA" id="ARBA00022603"/>
    </source>
</evidence>
<dbReference type="GO" id="GO:0044550">
    <property type="term" value="P:secondary metabolite biosynthetic process"/>
    <property type="evidence" value="ECO:0007669"/>
    <property type="project" value="UniProtKB-ARBA"/>
</dbReference>
<protein>
    <submittedName>
        <fullName evidence="7">Uncharacterized protein</fullName>
    </submittedName>
</protein>
<dbReference type="GO" id="GO:0008171">
    <property type="term" value="F:O-methyltransferase activity"/>
    <property type="evidence" value="ECO:0007669"/>
    <property type="project" value="InterPro"/>
</dbReference>
<dbReference type="InterPro" id="IPR036388">
    <property type="entry name" value="WH-like_DNA-bd_sf"/>
</dbReference>
<name>A0A5M9MDL6_9EURO</name>
<dbReference type="Pfam" id="PF08100">
    <property type="entry name" value="Dimerisation"/>
    <property type="match status" value="1"/>
</dbReference>
<dbReference type="InterPro" id="IPR001077">
    <property type="entry name" value="COMT_C"/>
</dbReference>
<evidence type="ECO:0000259" key="5">
    <source>
        <dbReference type="Pfam" id="PF00891"/>
    </source>
</evidence>
<dbReference type="PROSITE" id="PS51683">
    <property type="entry name" value="SAM_OMT_II"/>
    <property type="match status" value="1"/>
</dbReference>
<dbReference type="GO" id="GO:0032259">
    <property type="term" value="P:methylation"/>
    <property type="evidence" value="ECO:0007669"/>
    <property type="project" value="UniProtKB-KW"/>
</dbReference>
<dbReference type="InterPro" id="IPR012967">
    <property type="entry name" value="COMT_dimerisation"/>
</dbReference>
<dbReference type="InterPro" id="IPR036390">
    <property type="entry name" value="WH_DNA-bd_sf"/>
</dbReference>
<dbReference type="VEuPathDB" id="FungiDB:EYZ11_011304"/>
<dbReference type="GO" id="GO:0046983">
    <property type="term" value="F:protein dimerization activity"/>
    <property type="evidence" value="ECO:0007669"/>
    <property type="project" value="InterPro"/>
</dbReference>
<dbReference type="PANTHER" id="PTHR43712:SF1">
    <property type="entry name" value="HYPOTHETICAL O-METHYLTRANSFERASE (EUROFUNG)-RELATED"/>
    <property type="match status" value="1"/>
</dbReference>
<feature type="active site" description="Proton acceptor" evidence="4">
    <location>
        <position position="306"/>
    </location>
</feature>
<evidence type="ECO:0000313" key="8">
    <source>
        <dbReference type="Proteomes" id="UP000324241"/>
    </source>
</evidence>
<gene>
    <name evidence="7" type="ORF">ATNIH1004_010611</name>
</gene>
<proteinExistence type="predicted"/>
<dbReference type="PANTHER" id="PTHR43712">
    <property type="entry name" value="PUTATIVE (AFU_ORTHOLOGUE AFUA_4G14580)-RELATED"/>
    <property type="match status" value="1"/>
</dbReference>
<dbReference type="Gene3D" id="1.10.10.10">
    <property type="entry name" value="Winged helix-like DNA-binding domain superfamily/Winged helix DNA-binding domain"/>
    <property type="match status" value="1"/>
</dbReference>
<feature type="domain" description="O-methyltransferase dimerisation" evidence="6">
    <location>
        <begin position="68"/>
        <end position="133"/>
    </location>
</feature>
<dbReference type="Gene3D" id="3.40.50.150">
    <property type="entry name" value="Vaccinia Virus protein VP39"/>
    <property type="match status" value="1"/>
</dbReference>
<keyword evidence="1" id="KW-0489">Methyltransferase</keyword>
<dbReference type="SUPFAM" id="SSF53335">
    <property type="entry name" value="S-adenosyl-L-methionine-dependent methyltransferases"/>
    <property type="match status" value="1"/>
</dbReference>
<accession>A0A5M9MDL6</accession>